<evidence type="ECO:0000313" key="3">
    <source>
        <dbReference type="Proteomes" id="UP001408789"/>
    </source>
</evidence>
<feature type="region of interest" description="Disordered" evidence="1">
    <location>
        <begin position="1"/>
        <end position="24"/>
    </location>
</feature>
<dbReference type="AlphaFoldDB" id="A0AAP0GJD8"/>
<feature type="region of interest" description="Disordered" evidence="1">
    <location>
        <begin position="407"/>
        <end position="438"/>
    </location>
</feature>
<reference evidence="2 3" key="1">
    <citation type="submission" date="2024-04" db="EMBL/GenBank/DDBJ databases">
        <title>The reference genome of an endangered Asteraceae, Deinandra increscens subsp. villosa, native to the Central Coast of California.</title>
        <authorList>
            <person name="Guilliams M."/>
            <person name="Hasenstab-Lehman K."/>
            <person name="Meyer R."/>
            <person name="Mcevoy S."/>
        </authorList>
    </citation>
    <scope>NUCLEOTIDE SEQUENCE [LARGE SCALE GENOMIC DNA]</scope>
    <source>
        <tissue evidence="2">Leaf</tissue>
    </source>
</reference>
<gene>
    <name evidence="2" type="ORF">SSX86_030766</name>
</gene>
<evidence type="ECO:0000313" key="2">
    <source>
        <dbReference type="EMBL" id="KAK9050264.1"/>
    </source>
</evidence>
<feature type="compositionally biased region" description="Acidic residues" evidence="1">
    <location>
        <begin position="298"/>
        <end position="308"/>
    </location>
</feature>
<feature type="region of interest" description="Disordered" evidence="1">
    <location>
        <begin position="291"/>
        <end position="340"/>
    </location>
</feature>
<comment type="caution">
    <text evidence="2">The sequence shown here is derived from an EMBL/GenBank/DDBJ whole genome shotgun (WGS) entry which is preliminary data.</text>
</comment>
<organism evidence="2 3">
    <name type="scientific">Deinandra increscens subsp. villosa</name>
    <dbReference type="NCBI Taxonomy" id="3103831"/>
    <lineage>
        <taxon>Eukaryota</taxon>
        <taxon>Viridiplantae</taxon>
        <taxon>Streptophyta</taxon>
        <taxon>Embryophyta</taxon>
        <taxon>Tracheophyta</taxon>
        <taxon>Spermatophyta</taxon>
        <taxon>Magnoliopsida</taxon>
        <taxon>eudicotyledons</taxon>
        <taxon>Gunneridae</taxon>
        <taxon>Pentapetalae</taxon>
        <taxon>asterids</taxon>
        <taxon>campanulids</taxon>
        <taxon>Asterales</taxon>
        <taxon>Asteraceae</taxon>
        <taxon>Asteroideae</taxon>
        <taxon>Heliantheae alliance</taxon>
        <taxon>Madieae</taxon>
        <taxon>Madiinae</taxon>
        <taxon>Deinandra</taxon>
    </lineage>
</organism>
<evidence type="ECO:0008006" key="4">
    <source>
        <dbReference type="Google" id="ProtNLM"/>
    </source>
</evidence>
<keyword evidence="3" id="KW-1185">Reference proteome</keyword>
<protein>
    <recommendedName>
        <fullName evidence="4">DUF4283 domain-containing protein</fullName>
    </recommendedName>
</protein>
<dbReference type="Proteomes" id="UP001408789">
    <property type="component" value="Unassembled WGS sequence"/>
</dbReference>
<feature type="compositionally biased region" description="Polar residues" evidence="1">
    <location>
        <begin position="423"/>
        <end position="432"/>
    </location>
</feature>
<dbReference type="EMBL" id="JBCNJP010002624">
    <property type="protein sequence ID" value="KAK9050264.1"/>
    <property type="molecule type" value="Genomic_DNA"/>
</dbReference>
<sequence>FDRGKRPINSNTTNNGTQQGGKGPVWSRITWGSNKEVIKNQQGVFGNEPQSFVDVVSGKKQVNKVIIEDVKDSLTKEWLKISLIGRIPDYNTFNKLHVRLEEEGYARIQIRHVGGLMVLLTFHGGEEAEAFRDCMWKRKDIFESLEFWDCMSMNRERIVWLKITGVPPNLWDSEVVDKIGSVYGKVICSSEADAYDVNLAWKKVGIVTNSFDPIDGTILLEWRKTIPRCRVTEFVDEWYPDFVWGQAGLAKETRKLQSSVSRVNEDHVEEERLDINIKAKCMGNEEVRCESSAGSRCEDEEQPNVEEYDGGHDVEDSSELHLDNDNNSDKGSANKEANKKETLKSVLKNIGLTSSSLNGNSGENVYLGPNLRSRKGYESINRSGPILRSHTKSGNIRLNDPLREVSMATSARRKPGKSGGTQGQSNNLSMPTGRQEGVHEEIQKTMEVAKGVGVNIFGEDDRVEKIIVGDKYVG</sequence>
<name>A0AAP0GJD8_9ASTR</name>
<accession>A0AAP0GJD8</accession>
<evidence type="ECO:0000256" key="1">
    <source>
        <dbReference type="SAM" id="MobiDB-lite"/>
    </source>
</evidence>
<dbReference type="PANTHER" id="PTHR34427">
    <property type="entry name" value="DUF4283 DOMAIN PROTEIN"/>
    <property type="match status" value="1"/>
</dbReference>
<feature type="non-terminal residue" evidence="2">
    <location>
        <position position="1"/>
    </location>
</feature>
<feature type="compositionally biased region" description="Basic and acidic residues" evidence="1">
    <location>
        <begin position="309"/>
        <end position="340"/>
    </location>
</feature>
<dbReference type="PANTHER" id="PTHR34427:SF5">
    <property type="entry name" value="DUF4283 DOMAIN-CONTAINING PROTEIN"/>
    <property type="match status" value="1"/>
</dbReference>
<proteinExistence type="predicted"/>